<dbReference type="PANTHER" id="PTHR39624:SF2">
    <property type="entry name" value="OSMC-LIKE PROTEIN"/>
    <property type="match status" value="1"/>
</dbReference>
<dbReference type="RefSeq" id="WP_091767874.1">
    <property type="nucleotide sequence ID" value="NZ_FNHG01000004.1"/>
</dbReference>
<dbReference type="InterPro" id="IPR029058">
    <property type="entry name" value="AB_hydrolase_fold"/>
</dbReference>
<reference evidence="2 3" key="1">
    <citation type="submission" date="2016-10" db="EMBL/GenBank/DDBJ databases">
        <authorList>
            <person name="de Groot N.N."/>
        </authorList>
    </citation>
    <scope>NUCLEOTIDE SEQUENCE [LARGE SCALE GENOMIC DNA]</scope>
    <source>
        <strain evidence="2 3">DSM 16077</strain>
    </source>
</reference>
<organism evidence="2 3">
    <name type="scientific">Maricaulis salignorans</name>
    <dbReference type="NCBI Taxonomy" id="144026"/>
    <lineage>
        <taxon>Bacteria</taxon>
        <taxon>Pseudomonadati</taxon>
        <taxon>Pseudomonadota</taxon>
        <taxon>Alphaproteobacteria</taxon>
        <taxon>Maricaulales</taxon>
        <taxon>Maricaulaceae</taxon>
        <taxon>Maricaulis</taxon>
    </lineage>
</organism>
<dbReference type="EMBL" id="FNHG01000004">
    <property type="protein sequence ID" value="SDM04714.1"/>
    <property type="molecule type" value="Genomic_DNA"/>
</dbReference>
<dbReference type="ESTHER" id="9rhob-a0a1g9q124">
    <property type="family name" value="Est-OsmC"/>
</dbReference>
<proteinExistence type="predicted"/>
<keyword evidence="3" id="KW-1185">Reference proteome</keyword>
<dbReference type="SUPFAM" id="SSF53474">
    <property type="entry name" value="alpha/beta-Hydrolases"/>
    <property type="match status" value="1"/>
</dbReference>
<dbReference type="Gene3D" id="3.30.300.20">
    <property type="match status" value="1"/>
</dbReference>
<name>A0A1G9Q124_9PROT</name>
<evidence type="ECO:0000313" key="3">
    <source>
        <dbReference type="Proteomes" id="UP000199759"/>
    </source>
</evidence>
<dbReference type="OrthoDB" id="9789573at2"/>
<dbReference type="PANTHER" id="PTHR39624">
    <property type="entry name" value="PROTEIN INVOLVED IN RIMO-MEDIATED BETA-METHYLTHIOLATION OF RIBOSOMAL PROTEIN S12 YCAO"/>
    <property type="match status" value="1"/>
</dbReference>
<dbReference type="InterPro" id="IPR015946">
    <property type="entry name" value="KH_dom-like_a/b"/>
</dbReference>
<gene>
    <name evidence="2" type="ORF">SAMN04488568_104121</name>
</gene>
<protein>
    <submittedName>
        <fullName evidence="2">Putative redox protein</fullName>
    </submittedName>
</protein>
<dbReference type="InterPro" id="IPR022742">
    <property type="entry name" value="Hydrolase_4"/>
</dbReference>
<evidence type="ECO:0000259" key="1">
    <source>
        <dbReference type="Pfam" id="PF12146"/>
    </source>
</evidence>
<sequence length="411" mass="43804">MARSERVEFPGALGETLAARLETPDGTPRAYALFAHCFSCSKDIHAASRVSRHLAQAGFAVLRFDFTGLGQSEGDFANTNFSSNIQDLVKAGDFLAERYEAPALMVGHSLGGAAVIAAAARLPSVRAIATLGAPADASHVRQAFHPDIAEIEAKGQAEVMLGGRPFCIRKQFLEDIEGHSLEDAVAALKPALLIAHSPTDNIVGVENATRLFRAARHSRSYLDLDGADHLLSDPEDARHAADVIAAWAQRYIGAGKVQDGRRDSPPAAADAGGVVVRETGQGPYANHVVSGKHVMIADEPADLGGGDRGPGPYGFLNAALGSCTSITLRMYATRKSLPLDRVTVTVRHRKGEAEGHEGKVDIFDRAIRLDGDLDADQRQRLLEIADKCPVHRTLHGPALVQTREENGAAET</sequence>
<dbReference type="Pfam" id="PF02566">
    <property type="entry name" value="OsmC"/>
    <property type="match status" value="1"/>
</dbReference>
<dbReference type="InterPro" id="IPR036102">
    <property type="entry name" value="OsmC/Ohrsf"/>
</dbReference>
<feature type="domain" description="Serine aminopeptidase S33" evidence="1">
    <location>
        <begin position="46"/>
        <end position="146"/>
    </location>
</feature>
<dbReference type="Gene3D" id="3.40.50.1820">
    <property type="entry name" value="alpha/beta hydrolase"/>
    <property type="match status" value="1"/>
</dbReference>
<dbReference type="AlphaFoldDB" id="A0A1G9Q124"/>
<evidence type="ECO:0000313" key="2">
    <source>
        <dbReference type="EMBL" id="SDM04714.1"/>
    </source>
</evidence>
<dbReference type="Pfam" id="PF12146">
    <property type="entry name" value="Hydrolase_4"/>
    <property type="match status" value="1"/>
</dbReference>
<dbReference type="SUPFAM" id="SSF82784">
    <property type="entry name" value="OsmC-like"/>
    <property type="match status" value="1"/>
</dbReference>
<dbReference type="Proteomes" id="UP000199759">
    <property type="component" value="Unassembled WGS sequence"/>
</dbReference>
<dbReference type="InterPro" id="IPR003718">
    <property type="entry name" value="OsmC/Ohr_fam"/>
</dbReference>
<accession>A0A1G9Q124</accession>
<dbReference type="STRING" id="144026.SAMN04488568_104121"/>